<name>A0A4C1UQQ9_EUMVA</name>
<evidence type="ECO:0000313" key="3">
    <source>
        <dbReference type="Proteomes" id="UP000299102"/>
    </source>
</evidence>
<feature type="compositionally biased region" description="Basic and acidic residues" evidence="1">
    <location>
        <begin position="132"/>
        <end position="143"/>
    </location>
</feature>
<dbReference type="Gene3D" id="3.30.70.1820">
    <property type="entry name" value="L1 transposable element, RRM domain"/>
    <property type="match status" value="1"/>
</dbReference>
<reference evidence="2 3" key="1">
    <citation type="journal article" date="2019" name="Commun. Biol.">
        <title>The bagworm genome reveals a unique fibroin gene that provides high tensile strength.</title>
        <authorList>
            <person name="Kono N."/>
            <person name="Nakamura H."/>
            <person name="Ohtoshi R."/>
            <person name="Tomita M."/>
            <person name="Numata K."/>
            <person name="Arakawa K."/>
        </authorList>
    </citation>
    <scope>NUCLEOTIDE SEQUENCE [LARGE SCALE GENOMIC DNA]</scope>
</reference>
<keyword evidence="3" id="KW-1185">Reference proteome</keyword>
<dbReference type="OrthoDB" id="410104at2759"/>
<dbReference type="EMBL" id="BGZK01000205">
    <property type="protein sequence ID" value="GBP28316.1"/>
    <property type="molecule type" value="Genomic_DNA"/>
</dbReference>
<dbReference type="AlphaFoldDB" id="A0A4C1UQQ9"/>
<proteinExistence type="predicted"/>
<accession>A0A4C1UQQ9</accession>
<protein>
    <submittedName>
        <fullName evidence="2">Uncharacterized protein</fullName>
    </submittedName>
</protein>
<evidence type="ECO:0000256" key="1">
    <source>
        <dbReference type="SAM" id="MobiDB-lite"/>
    </source>
</evidence>
<gene>
    <name evidence="2" type="ORF">EVAR_11776_1</name>
</gene>
<feature type="region of interest" description="Disordered" evidence="1">
    <location>
        <begin position="122"/>
        <end position="153"/>
    </location>
</feature>
<dbReference type="Proteomes" id="UP000299102">
    <property type="component" value="Unassembled WGS sequence"/>
</dbReference>
<organism evidence="2 3">
    <name type="scientific">Eumeta variegata</name>
    <name type="common">Bagworm moth</name>
    <name type="synonym">Eumeta japonica</name>
    <dbReference type="NCBI Taxonomy" id="151549"/>
    <lineage>
        <taxon>Eukaryota</taxon>
        <taxon>Metazoa</taxon>
        <taxon>Ecdysozoa</taxon>
        <taxon>Arthropoda</taxon>
        <taxon>Hexapoda</taxon>
        <taxon>Insecta</taxon>
        <taxon>Pterygota</taxon>
        <taxon>Neoptera</taxon>
        <taxon>Endopterygota</taxon>
        <taxon>Lepidoptera</taxon>
        <taxon>Glossata</taxon>
        <taxon>Ditrysia</taxon>
        <taxon>Tineoidea</taxon>
        <taxon>Psychidae</taxon>
        <taxon>Oiketicinae</taxon>
        <taxon>Eumeta</taxon>
    </lineage>
</organism>
<comment type="caution">
    <text evidence="2">The sequence shown here is derived from an EMBL/GenBank/DDBJ whole genome shotgun (WGS) entry which is preliminary data.</text>
</comment>
<evidence type="ECO:0000313" key="2">
    <source>
        <dbReference type="EMBL" id="GBP28316.1"/>
    </source>
</evidence>
<sequence length="181" mass="21156">MVENEKLKNEVDVLNKKILNLEMNSRRNNIVIHELPEANEEKYEDLSIFVTSTLKEIDIKIGTKEIDRIQRLEKKGDKDNKTRPILLATTTLQKKIEILRNKKKMKPNTYITHDLPKQKLLSKKGNQSATFNKKETEKRKRSETPSLGNNIPINSKVYKKDAFQYLRTRSNSLPENNSHKN</sequence>